<dbReference type="AlphaFoldDB" id="A0A5B0QD60"/>
<evidence type="ECO:0000313" key="3">
    <source>
        <dbReference type="Proteomes" id="UP000324748"/>
    </source>
</evidence>
<sequence>MASTAEIESLIPVALEQQAQQMQAQLASRDEVISKLIEKVELKEAETSTNLPPQVDKGKSAAKKAKPHRAPANRPKASTSAHTNSKSQTPTKSSQPSPRRTPSGSQRKRVATPKTSSPKTHPCQMVSRDMPESFAPTRDALYVHIKIIWNLLEQKTIPGPPHPDTLRELTASFSNADEITQRADDASGAALIPVRDVVTLKGLQLGQKKVGKGLVNLEEFFVSYTQAVLARLGIRVWAPDLEDFPDSLYNKACRQAALKSFCQAAVGGAYAYMNINKKYATDLALLIPAYNHFVQFLQTTRYNREKNQTGKFRMDEERRVISKAREQLRDTRLKFALNQNLPKRYQRIISDVNCHSNDEYSPKKAVYIVKTLKFWSENATKFFRHLDIGRVGRPTWFKDLLPQQRMEIANTREVAFLPDASQSLMGKHLPSEKLSDKKFIQEFFDRLSQPYDLSHEIEDNGEGDEETDDEDDASFNGEEIDLANTSNEDDDEDEADEDDEEFVDNSMDTSNHGNEDDSEEDEEELAQESRYNAMLVDEEL</sequence>
<proteinExistence type="predicted"/>
<dbReference type="EMBL" id="VSWC01000027">
    <property type="protein sequence ID" value="KAA1110944.1"/>
    <property type="molecule type" value="Genomic_DNA"/>
</dbReference>
<reference evidence="2 3" key="1">
    <citation type="submission" date="2019-05" db="EMBL/GenBank/DDBJ databases">
        <title>Emergence of the Ug99 lineage of the wheat stem rust pathogen through somatic hybridization.</title>
        <authorList>
            <person name="Li F."/>
            <person name="Upadhyaya N.M."/>
            <person name="Sperschneider J."/>
            <person name="Matny O."/>
            <person name="Nguyen-Phuc H."/>
            <person name="Mago R."/>
            <person name="Raley C."/>
            <person name="Miller M.E."/>
            <person name="Silverstein K.A.T."/>
            <person name="Henningsen E."/>
            <person name="Hirsch C.D."/>
            <person name="Visser B."/>
            <person name="Pretorius Z.A."/>
            <person name="Steffenson B.J."/>
            <person name="Schwessinger B."/>
            <person name="Dodds P.N."/>
            <person name="Figueroa M."/>
        </authorList>
    </citation>
    <scope>NUCLEOTIDE SEQUENCE [LARGE SCALE GENOMIC DNA]</scope>
    <source>
        <strain evidence="2">21-0</strain>
    </source>
</reference>
<name>A0A5B0QD60_PUCGR</name>
<feature type="compositionally biased region" description="Basic residues" evidence="1">
    <location>
        <begin position="60"/>
        <end position="71"/>
    </location>
</feature>
<feature type="region of interest" description="Disordered" evidence="1">
    <location>
        <begin position="40"/>
        <end position="128"/>
    </location>
</feature>
<evidence type="ECO:0000256" key="1">
    <source>
        <dbReference type="SAM" id="MobiDB-lite"/>
    </source>
</evidence>
<accession>A0A5B0QD60</accession>
<dbReference type="Proteomes" id="UP000324748">
    <property type="component" value="Unassembled WGS sequence"/>
</dbReference>
<protein>
    <submittedName>
        <fullName evidence="2">Uncharacterized protein</fullName>
    </submittedName>
</protein>
<feature type="compositionally biased region" description="Acidic residues" evidence="1">
    <location>
        <begin position="459"/>
        <end position="503"/>
    </location>
</feature>
<dbReference type="OrthoDB" id="2505972at2759"/>
<organism evidence="2 3">
    <name type="scientific">Puccinia graminis f. sp. tritici</name>
    <dbReference type="NCBI Taxonomy" id="56615"/>
    <lineage>
        <taxon>Eukaryota</taxon>
        <taxon>Fungi</taxon>
        <taxon>Dikarya</taxon>
        <taxon>Basidiomycota</taxon>
        <taxon>Pucciniomycotina</taxon>
        <taxon>Pucciniomycetes</taxon>
        <taxon>Pucciniales</taxon>
        <taxon>Pucciniaceae</taxon>
        <taxon>Puccinia</taxon>
    </lineage>
</organism>
<keyword evidence="3" id="KW-1185">Reference proteome</keyword>
<feature type="region of interest" description="Disordered" evidence="1">
    <location>
        <begin position="450"/>
        <end position="540"/>
    </location>
</feature>
<evidence type="ECO:0000313" key="2">
    <source>
        <dbReference type="EMBL" id="KAA1110944.1"/>
    </source>
</evidence>
<gene>
    <name evidence="2" type="ORF">PGT21_034682</name>
</gene>
<feature type="compositionally biased region" description="Low complexity" evidence="1">
    <location>
        <begin position="85"/>
        <end position="105"/>
    </location>
</feature>
<feature type="compositionally biased region" description="Acidic residues" evidence="1">
    <location>
        <begin position="516"/>
        <end position="526"/>
    </location>
</feature>
<comment type="caution">
    <text evidence="2">The sequence shown here is derived from an EMBL/GenBank/DDBJ whole genome shotgun (WGS) entry which is preliminary data.</text>
</comment>